<dbReference type="AlphaFoldDB" id="A0A9W6Y241"/>
<evidence type="ECO:0000313" key="3">
    <source>
        <dbReference type="Proteomes" id="UP001165121"/>
    </source>
</evidence>
<organism evidence="2 3">
    <name type="scientific">Phytophthora fragariaefolia</name>
    <dbReference type="NCBI Taxonomy" id="1490495"/>
    <lineage>
        <taxon>Eukaryota</taxon>
        <taxon>Sar</taxon>
        <taxon>Stramenopiles</taxon>
        <taxon>Oomycota</taxon>
        <taxon>Peronosporomycetes</taxon>
        <taxon>Peronosporales</taxon>
        <taxon>Peronosporaceae</taxon>
        <taxon>Phytophthora</taxon>
    </lineage>
</organism>
<evidence type="ECO:0000256" key="1">
    <source>
        <dbReference type="SAM" id="MobiDB-lite"/>
    </source>
</evidence>
<evidence type="ECO:0000313" key="2">
    <source>
        <dbReference type="EMBL" id="GMF51109.1"/>
    </source>
</evidence>
<protein>
    <submittedName>
        <fullName evidence="2">Unnamed protein product</fullName>
    </submittedName>
</protein>
<reference evidence="2" key="1">
    <citation type="submission" date="2023-04" db="EMBL/GenBank/DDBJ databases">
        <title>Phytophthora fragariaefolia NBRC 109709.</title>
        <authorList>
            <person name="Ichikawa N."/>
            <person name="Sato H."/>
            <person name="Tonouchi N."/>
        </authorList>
    </citation>
    <scope>NUCLEOTIDE SEQUENCE</scope>
    <source>
        <strain evidence="2">NBRC 109709</strain>
    </source>
</reference>
<keyword evidence="3" id="KW-1185">Reference proteome</keyword>
<dbReference type="Proteomes" id="UP001165121">
    <property type="component" value="Unassembled WGS sequence"/>
</dbReference>
<gene>
    <name evidence="2" type="ORF">Pfra01_002057200</name>
</gene>
<proteinExistence type="predicted"/>
<sequence length="153" mass="17390">MAPAKKPPKGRTSIKGVSRKKTQFQREAVSNEKKAHPADIAWMKPFKLELRTLWVEHLQSQLRAHQESRSTDKFKLEAPSRATLIAWLTNAWENLSSGTLASGFRKLAIPTDKRKFTVESRLVQEDNIATLVQKLERLDIAEEVGNDFGLESH</sequence>
<name>A0A9W6Y241_9STRA</name>
<comment type="caution">
    <text evidence="2">The sequence shown here is derived from an EMBL/GenBank/DDBJ whole genome shotgun (WGS) entry which is preliminary data.</text>
</comment>
<dbReference type="OrthoDB" id="162218at2759"/>
<dbReference type="EMBL" id="BSXT01002816">
    <property type="protein sequence ID" value="GMF51109.1"/>
    <property type="molecule type" value="Genomic_DNA"/>
</dbReference>
<accession>A0A9W6Y241</accession>
<feature type="region of interest" description="Disordered" evidence="1">
    <location>
        <begin position="1"/>
        <end position="32"/>
    </location>
</feature>